<organism evidence="3 4">
    <name type="scientific">Polarella glacialis</name>
    <name type="common">Dinoflagellate</name>
    <dbReference type="NCBI Taxonomy" id="89957"/>
    <lineage>
        <taxon>Eukaryota</taxon>
        <taxon>Sar</taxon>
        <taxon>Alveolata</taxon>
        <taxon>Dinophyceae</taxon>
        <taxon>Suessiales</taxon>
        <taxon>Suessiaceae</taxon>
        <taxon>Polarella</taxon>
    </lineage>
</organism>
<dbReference type="Pfam" id="PF04403">
    <property type="entry name" value="PqiA"/>
    <property type="match status" value="1"/>
</dbReference>
<feature type="transmembrane region" description="Helical" evidence="2">
    <location>
        <begin position="198"/>
        <end position="225"/>
    </location>
</feature>
<keyword evidence="2" id="KW-0472">Membrane</keyword>
<feature type="transmembrane region" description="Helical" evidence="2">
    <location>
        <begin position="372"/>
        <end position="393"/>
    </location>
</feature>
<dbReference type="InterPro" id="IPR007498">
    <property type="entry name" value="PqiA-like"/>
</dbReference>
<dbReference type="Proteomes" id="UP000626109">
    <property type="component" value="Unassembled WGS sequence"/>
</dbReference>
<feature type="transmembrane region" description="Helical" evidence="2">
    <location>
        <begin position="237"/>
        <end position="261"/>
    </location>
</feature>
<gene>
    <name evidence="3" type="ORF">PGLA2088_LOCUS29996</name>
</gene>
<feature type="transmembrane region" description="Helical" evidence="2">
    <location>
        <begin position="723"/>
        <end position="750"/>
    </location>
</feature>
<feature type="transmembrane region" description="Helical" evidence="2">
    <location>
        <begin position="147"/>
        <end position="178"/>
    </location>
</feature>
<comment type="caution">
    <text evidence="3">The sequence shown here is derived from an EMBL/GenBank/DDBJ whole genome shotgun (WGS) entry which is preliminary data.</text>
</comment>
<sequence>MSQAVAEAAGAALCWAWGLSLIARPPPVVPAAAAGAPSASAEPSSAPWQASSTFRAGLLVFLAGHALGVASSLDEGAEATAALRAMTLSASTPFCWMLQLVFDRTAPSSFQALGAWGSFLGAVLLQWSTPWPSKSPAEGLRLSGGGFGLPSLVALFAAYSLACLVLLLSAMGAAAPTAATASEKPLAAATGGLRPVRFALLLAPLCGAASAAAELALAVGAEVGASDAEESRRVGAVLLLLGLVLLGLVLRCCFLCFHSLGVPLADFAPLLFGYSAAFRVAQVSILAIYRNLLTSSPAEKEEYKALASRPGEADAGEATKTSDEAKAVSERAAARRAKYDKIHTQILPDASGLAACVRALLHSEHFHKGWQYSALVVCFISYYAGVTQALFLISPPAMLATAPSVERSNLQLITYLCTVGMPLASFMVIVFSLLIPLFKFATTFLVMHPPAWVTRQQHAKFCTLLCAMSPYQMSDIFLVMLILAYLNTGFAVKGDSAAGYNCQLCSGFKSFFVYCVVSIFVAQVLEIEHAEALEEADDTKRQSGSGSGKRGTDAELSLGCFGAGPSASDEVEDGQVASEEQFVPGVYAVVRRAAVVPTVHMSGTKEISIELRAGDLVDVLEISKNELEQRVRGRIANPPGWISLLDTEDGYRWAERQEGGRPPVEDNLAKLLFFSALWSLCMFCLLALPCPPMSLQARSGGVIIYRQEPTLVSLFNSLFSQSVFFTSLMAVVLLVTPVLFALVALARILLFRYTLDPVWARRLWIAEQVLKPWVMGDVAAVSITALFLSIQEPSTDFVFLCVRLPSEPMGFLCCLGTGVASWGLRWCALPLRPQPAGASSDDSNNHSNSSTIKISPQEQAGLDVAFAPGGAESPAPSATDLAATMARSWWTGAPLGPELEQRGAAHRAKKTPVWLGKLVWREVLVWLFWFTVFWQLGPHEPPSVHSLEDLNSVLRQEVPRVNLLLLENVPSGVGNCAELRKQRLQEGRPMVDDDCKDVPLKPIFVKPLHLRASLLFIDGISTLRILEAKVLPESAVGVVEGRQSLGHPGMQRWAVQVRGEFTGLKVWAKATKGGHDLVNGYICCQNPYHLSLQVSVFCSEEEGFQGNATVDDFHIDPVSLKSDISTNTMFQIDMGDSEDLVHEAIKSHLESAIIEKTGGVTPAKAGLPPFALTGILNKVLWFNGGTRCPEWG</sequence>
<evidence type="ECO:0000256" key="2">
    <source>
        <dbReference type="SAM" id="Phobius"/>
    </source>
</evidence>
<keyword evidence="2" id="KW-1133">Transmembrane helix</keyword>
<keyword evidence="2" id="KW-0812">Transmembrane</keyword>
<protein>
    <submittedName>
        <fullName evidence="3">Uncharacterized protein</fullName>
    </submittedName>
</protein>
<accession>A0A813K8B3</accession>
<dbReference type="EMBL" id="CAJNNW010028580">
    <property type="protein sequence ID" value="CAE8696809.1"/>
    <property type="molecule type" value="Genomic_DNA"/>
</dbReference>
<dbReference type="AlphaFoldDB" id="A0A813K8B3"/>
<evidence type="ECO:0000256" key="1">
    <source>
        <dbReference type="SAM" id="MobiDB-lite"/>
    </source>
</evidence>
<evidence type="ECO:0000313" key="4">
    <source>
        <dbReference type="Proteomes" id="UP000626109"/>
    </source>
</evidence>
<feature type="transmembrane region" description="Helical" evidence="2">
    <location>
        <begin position="413"/>
        <end position="440"/>
    </location>
</feature>
<name>A0A813K8B3_POLGL</name>
<proteinExistence type="predicted"/>
<evidence type="ECO:0000313" key="3">
    <source>
        <dbReference type="EMBL" id="CAE8696809.1"/>
    </source>
</evidence>
<feature type="transmembrane region" description="Helical" evidence="2">
    <location>
        <begin position="770"/>
        <end position="789"/>
    </location>
</feature>
<feature type="transmembrane region" description="Helical" evidence="2">
    <location>
        <begin position="671"/>
        <end position="688"/>
    </location>
</feature>
<feature type="region of interest" description="Disordered" evidence="1">
    <location>
        <begin position="536"/>
        <end position="555"/>
    </location>
</feature>
<reference evidence="3" key="1">
    <citation type="submission" date="2021-02" db="EMBL/GenBank/DDBJ databases">
        <authorList>
            <person name="Dougan E. K."/>
            <person name="Rhodes N."/>
            <person name="Thang M."/>
            <person name="Chan C."/>
        </authorList>
    </citation>
    <scope>NUCLEOTIDE SEQUENCE</scope>
</reference>
<feature type="transmembrane region" description="Helical" evidence="2">
    <location>
        <begin position="108"/>
        <end position="127"/>
    </location>
</feature>